<dbReference type="InterPro" id="IPR016194">
    <property type="entry name" value="SPOC-like_C_dom_sf"/>
</dbReference>
<dbReference type="AlphaFoldDB" id="A0A814TP51"/>
<dbReference type="Proteomes" id="UP000663832">
    <property type="component" value="Unassembled WGS sequence"/>
</dbReference>
<organism evidence="12 14">
    <name type="scientific">Adineta steineri</name>
    <dbReference type="NCBI Taxonomy" id="433720"/>
    <lineage>
        <taxon>Eukaryota</taxon>
        <taxon>Metazoa</taxon>
        <taxon>Spiralia</taxon>
        <taxon>Gnathifera</taxon>
        <taxon>Rotifera</taxon>
        <taxon>Eurotatoria</taxon>
        <taxon>Bdelloidea</taxon>
        <taxon>Adinetida</taxon>
        <taxon>Adinetidae</taxon>
        <taxon>Adineta</taxon>
    </lineage>
</organism>
<feature type="coiled-coil region" evidence="6">
    <location>
        <begin position="297"/>
        <end position="324"/>
    </location>
</feature>
<feature type="compositionally biased region" description="Basic and acidic residues" evidence="7">
    <location>
        <begin position="386"/>
        <end position="397"/>
    </location>
</feature>
<dbReference type="SMART" id="SM00360">
    <property type="entry name" value="RRM"/>
    <property type="match status" value="1"/>
</dbReference>
<dbReference type="SUPFAM" id="SSF54928">
    <property type="entry name" value="RNA-binding domain, RBD"/>
    <property type="match status" value="1"/>
</dbReference>
<dbReference type="OrthoDB" id="79452at2759"/>
<dbReference type="Gene3D" id="3.30.70.330">
    <property type="match status" value="1"/>
</dbReference>
<dbReference type="GO" id="GO:0005096">
    <property type="term" value="F:GTPase activator activity"/>
    <property type="evidence" value="ECO:0007669"/>
    <property type="project" value="UniProtKB-KW"/>
</dbReference>
<feature type="region of interest" description="Disordered" evidence="7">
    <location>
        <begin position="361"/>
        <end position="397"/>
    </location>
</feature>
<dbReference type="InterPro" id="IPR010912">
    <property type="entry name" value="SPOC_met"/>
</dbReference>
<evidence type="ECO:0000313" key="11">
    <source>
        <dbReference type="EMBL" id="CAF0885962.1"/>
    </source>
</evidence>
<dbReference type="SUPFAM" id="SSF100939">
    <property type="entry name" value="SPOC domain-like"/>
    <property type="match status" value="2"/>
</dbReference>
<feature type="domain" description="RRM" evidence="8">
    <location>
        <begin position="26"/>
        <end position="93"/>
    </location>
</feature>
<dbReference type="PANTHER" id="PTHR15228">
    <property type="entry name" value="SPERMATHECAL PHYSIOLOGY VARIANT"/>
    <property type="match status" value="1"/>
</dbReference>
<feature type="region of interest" description="Disordered" evidence="7">
    <location>
        <begin position="122"/>
        <end position="208"/>
    </location>
</feature>
<evidence type="ECO:0000256" key="7">
    <source>
        <dbReference type="SAM" id="MobiDB-lite"/>
    </source>
</evidence>
<feature type="domain" description="SPOC" evidence="10">
    <location>
        <begin position="245"/>
        <end position="496"/>
    </location>
</feature>
<dbReference type="SMART" id="SM00324">
    <property type="entry name" value="RhoGAP"/>
    <property type="match status" value="1"/>
</dbReference>
<dbReference type="InterPro" id="IPR008936">
    <property type="entry name" value="Rho_GTPase_activation_prot"/>
</dbReference>
<evidence type="ECO:0000313" key="13">
    <source>
        <dbReference type="Proteomes" id="UP000663832"/>
    </source>
</evidence>
<dbReference type="PROSITE" id="PS50917">
    <property type="entry name" value="SPOC"/>
    <property type="match status" value="1"/>
</dbReference>
<keyword evidence="13" id="KW-1185">Reference proteome</keyword>
<dbReference type="Gene3D" id="2.40.290.10">
    <property type="match status" value="1"/>
</dbReference>
<evidence type="ECO:0000256" key="4">
    <source>
        <dbReference type="ARBA" id="ARBA00023242"/>
    </source>
</evidence>
<dbReference type="PROSITE" id="PS50238">
    <property type="entry name" value="RHOGAP"/>
    <property type="match status" value="1"/>
</dbReference>
<gene>
    <name evidence="12" type="ORF">BJG266_LOCUS24821</name>
    <name evidence="11" type="ORF">QVE165_LOCUS8677</name>
</gene>
<evidence type="ECO:0000259" key="9">
    <source>
        <dbReference type="PROSITE" id="PS50238"/>
    </source>
</evidence>
<keyword evidence="6" id="KW-0175">Coiled coil</keyword>
<comment type="caution">
    <text evidence="12">The sequence shown here is derived from an EMBL/GenBank/DDBJ whole genome shotgun (WGS) entry which is preliminary data.</text>
</comment>
<evidence type="ECO:0000256" key="2">
    <source>
        <dbReference type="ARBA" id="ARBA00022468"/>
    </source>
</evidence>
<reference evidence="12" key="1">
    <citation type="submission" date="2021-02" db="EMBL/GenBank/DDBJ databases">
        <authorList>
            <person name="Nowell W R."/>
        </authorList>
    </citation>
    <scope>NUCLEOTIDE SEQUENCE</scope>
</reference>
<keyword evidence="4" id="KW-0539">Nucleus</keyword>
<feature type="compositionally biased region" description="Low complexity" evidence="7">
    <location>
        <begin position="122"/>
        <end position="138"/>
    </location>
</feature>
<dbReference type="EMBL" id="CAJNOI010000182">
    <property type="protein sequence ID" value="CAF1164361.1"/>
    <property type="molecule type" value="Genomic_DNA"/>
</dbReference>
<evidence type="ECO:0000313" key="12">
    <source>
        <dbReference type="EMBL" id="CAF1164361.1"/>
    </source>
</evidence>
<dbReference type="PROSITE" id="PS50102">
    <property type="entry name" value="RRM"/>
    <property type="match status" value="1"/>
</dbReference>
<evidence type="ECO:0000313" key="14">
    <source>
        <dbReference type="Proteomes" id="UP000663877"/>
    </source>
</evidence>
<dbReference type="Pfam" id="PF00620">
    <property type="entry name" value="RhoGAP"/>
    <property type="match status" value="1"/>
</dbReference>
<evidence type="ECO:0000256" key="3">
    <source>
        <dbReference type="ARBA" id="ARBA00022884"/>
    </source>
</evidence>
<keyword evidence="2" id="KW-0343">GTPase activation</keyword>
<proteinExistence type="predicted"/>
<evidence type="ECO:0000259" key="10">
    <source>
        <dbReference type="PROSITE" id="PS50917"/>
    </source>
</evidence>
<name>A0A814TP51_9BILA</name>
<evidence type="ECO:0000259" key="8">
    <source>
        <dbReference type="PROSITE" id="PS50102"/>
    </source>
</evidence>
<evidence type="ECO:0000256" key="6">
    <source>
        <dbReference type="SAM" id="Coils"/>
    </source>
</evidence>
<dbReference type="EMBL" id="CAJNOM010000039">
    <property type="protein sequence ID" value="CAF0885962.1"/>
    <property type="molecule type" value="Genomic_DNA"/>
</dbReference>
<feature type="compositionally biased region" description="Basic and acidic residues" evidence="7">
    <location>
        <begin position="187"/>
        <end position="197"/>
    </location>
</feature>
<dbReference type="InterPro" id="IPR000504">
    <property type="entry name" value="RRM_dom"/>
</dbReference>
<keyword evidence="3 5" id="KW-0694">RNA-binding</keyword>
<feature type="compositionally biased region" description="Basic and acidic residues" evidence="7">
    <location>
        <begin position="143"/>
        <end position="155"/>
    </location>
</feature>
<dbReference type="SUPFAM" id="SSF103657">
    <property type="entry name" value="BAR/IMD domain-like"/>
    <property type="match status" value="1"/>
</dbReference>
<dbReference type="PANTHER" id="PTHR15228:SF25">
    <property type="entry name" value="F-BAR DOMAIN-CONTAINING PROTEIN"/>
    <property type="match status" value="1"/>
</dbReference>
<dbReference type="SUPFAM" id="SSF48350">
    <property type="entry name" value="GTPase activation domain, GAP"/>
    <property type="match status" value="1"/>
</dbReference>
<dbReference type="InterPro" id="IPR051025">
    <property type="entry name" value="RhoGAP"/>
</dbReference>
<protein>
    <submittedName>
        <fullName evidence="12">Uncharacterized protein</fullName>
    </submittedName>
</protein>
<feature type="domain" description="Rho-GAP" evidence="9">
    <location>
        <begin position="784"/>
        <end position="992"/>
    </location>
</feature>
<dbReference type="GO" id="GO:0005634">
    <property type="term" value="C:nucleus"/>
    <property type="evidence" value="ECO:0007669"/>
    <property type="project" value="UniProtKB-SubCell"/>
</dbReference>
<dbReference type="Pfam" id="PF00076">
    <property type="entry name" value="RRM_1"/>
    <property type="match status" value="1"/>
</dbReference>
<dbReference type="GO" id="GO:0003723">
    <property type="term" value="F:RNA binding"/>
    <property type="evidence" value="ECO:0007669"/>
    <property type="project" value="UniProtKB-UniRule"/>
</dbReference>
<dbReference type="Proteomes" id="UP000663877">
    <property type="component" value="Unassembled WGS sequence"/>
</dbReference>
<dbReference type="GO" id="GO:0051056">
    <property type="term" value="P:regulation of small GTPase mediated signal transduction"/>
    <property type="evidence" value="ECO:0007669"/>
    <property type="project" value="UniProtKB-ARBA"/>
</dbReference>
<comment type="subcellular location">
    <subcellularLocation>
        <location evidence="1">Nucleus</location>
    </subcellularLocation>
</comment>
<evidence type="ECO:0000256" key="5">
    <source>
        <dbReference type="PROSITE-ProRule" id="PRU00176"/>
    </source>
</evidence>
<dbReference type="InterPro" id="IPR000198">
    <property type="entry name" value="RhoGAP_dom"/>
</dbReference>
<dbReference type="Gene3D" id="1.10.555.10">
    <property type="entry name" value="Rho GTPase activation protein"/>
    <property type="match status" value="1"/>
</dbReference>
<dbReference type="InterPro" id="IPR035979">
    <property type="entry name" value="RBD_domain_sf"/>
</dbReference>
<dbReference type="GO" id="GO:0007165">
    <property type="term" value="P:signal transduction"/>
    <property type="evidence" value="ECO:0007669"/>
    <property type="project" value="InterPro"/>
</dbReference>
<dbReference type="Gene3D" id="1.20.1270.60">
    <property type="entry name" value="Arfaptin homology (AH) domain/BAR domain"/>
    <property type="match status" value="1"/>
</dbReference>
<dbReference type="InterPro" id="IPR012677">
    <property type="entry name" value="Nucleotide-bd_a/b_plait_sf"/>
</dbReference>
<accession>A0A814TP51</accession>
<evidence type="ECO:0000256" key="1">
    <source>
        <dbReference type="ARBA" id="ARBA00004123"/>
    </source>
</evidence>
<sequence length="994" mass="112102">MDYNQEEDVYWICLIYIFSGKTGPTKHLWIGNIPKGIGRRDLEYLFSRYGQIEKFNYSPGRPTCNISFVDVEDAIKARTKLHGAIRLPNGQVVYNKSDLSVLPRDGFYIDYYDRLTLESRFNNRSRQNSSKSHSRQSSPESAVSDHAHSPSKDDNNDNTQPNEDDVNEDIKPEIHSRSPTPPVLNPIKERRSTDRSETPSLVDSSPLAGRTFHGALGSYLSPTDTANINNLNELMILCEQLNASATQSNTALSTVYPVQFILKSHAYDARMHFLAGSPTLTSLLLGQPGDLVAAKTELKITQRLRLEQNKLDDLEKQLRTNVTNALSVNGNNSNVNTNSSRKQLIIANQTKFSILIATPKIHNLNKPPNPTKDQVKNEQTSPSRINENDEHIKIKEETTNDDNEEEILLSRLISYLAEKEAAGVISIPFYPTYQNDYNHSTKQETAAVHIFPPITNRFIRPSSSLNSDAVDSNDKNNINTSSREADTLLDILMKRTDGVDIAHEHAKYLSKYMFSLTQYIQERSVEELGHAERTSKLINNCSLSTFLTTYRYLPGIDLMMKQIKKDTEYYSKIQSTWMLLQTHEFVGKIESWRTYHDSVRKTVKTQWDKSFKKCQQAMQIVEDARTNSKSVINLPTSSSSSSTSSDPLTHSVNLSITLPHHHSLQRTASSPPNIIHTATAPAPLPLPPTNETNLQSALNDLDIKQKELQLTKHETLTILNKLINNTENLIIDSLNTYFRSTDFLTNSSSAFIPRSKNDLASCYTTYIHSLPPSTIQDDNSPSSSSIKDSSVRRIPFVIQLCCHCIEQLEGHKIKGIYRLSGVKSKVDHLCRQFVQGIELNGTDLINNFSAIVLANAVKKYLRELPIPLLLIAESTDSSLIVQNELMNIGKEICQSSNQISPRINERLRQIIDQRISDYAKQALIHLLKHLYLISLSEQENQMSAANLGIVFGPTLFKSQQRMEDDTTLSTLLEAPYQAKLVEYLIANDLFSSDI</sequence>
<dbReference type="InterPro" id="IPR027267">
    <property type="entry name" value="AH/BAR_dom_sf"/>
</dbReference>